<accession>A0A150WKR6</accession>
<sequence>MEQNQLDAYRIFFPAGWLLSIWGVVLWILFPWKLVNYPGFSHPEIMMGGFFLCFVCGFLMTAVPRFTNTFGPTRAEQNFSFIAIAGLFASLLVSQKAAFYGAVLLCLFFLVFYSARRFLQRKSNPPDSFIFVAAGLLSAIAGTFILFLAEFVNLPSGLYSLGRSLFLQCYIMCLILGVGSRLIPALLGWGPLPTEMHKTSRQVWLFAGLSFFFVLSYFCESQGHTLGAALLRAAIVTLICFKFWRLYKFPQRRGVQTWGLWSSAWSLLLAFWALVFLPSFRIHILHIVYASGMGLMTFMIAVRVILSHGKHSMILEKSSKLLGLGAFLLFFAGLTRFSAGLAPHIYQSHLLYAAVTWIAGALVWGWVFLPKIFHVGTSHDKSV</sequence>
<evidence type="ECO:0008006" key="4">
    <source>
        <dbReference type="Google" id="ProtNLM"/>
    </source>
</evidence>
<feature type="transmembrane region" description="Helical" evidence="1">
    <location>
        <begin position="283"/>
        <end position="306"/>
    </location>
</feature>
<feature type="transmembrane region" description="Helical" evidence="1">
    <location>
        <begin position="202"/>
        <end position="218"/>
    </location>
</feature>
<feature type="transmembrane region" description="Helical" evidence="1">
    <location>
        <begin position="349"/>
        <end position="369"/>
    </location>
</feature>
<dbReference type="AlphaFoldDB" id="A0A150WKR6"/>
<gene>
    <name evidence="2" type="ORF">AZI85_03630</name>
</gene>
<dbReference type="Proteomes" id="UP000075391">
    <property type="component" value="Unassembled WGS sequence"/>
</dbReference>
<keyword evidence="1" id="KW-0472">Membrane</keyword>
<dbReference type="InterPro" id="IPR010266">
    <property type="entry name" value="NnrS"/>
</dbReference>
<evidence type="ECO:0000256" key="1">
    <source>
        <dbReference type="SAM" id="Phobius"/>
    </source>
</evidence>
<feature type="transmembrane region" description="Helical" evidence="1">
    <location>
        <begin position="75"/>
        <end position="93"/>
    </location>
</feature>
<reference evidence="2 3" key="1">
    <citation type="submission" date="2016-03" db="EMBL/GenBank/DDBJ databases">
        <authorList>
            <person name="Ploux O."/>
        </authorList>
    </citation>
    <scope>NUCLEOTIDE SEQUENCE [LARGE SCALE GENOMIC DNA]</scope>
    <source>
        <strain evidence="2 3">BER2</strain>
    </source>
</reference>
<feature type="transmembrane region" description="Helical" evidence="1">
    <location>
        <begin position="318"/>
        <end position="337"/>
    </location>
</feature>
<name>A0A150WKR6_BDEBC</name>
<protein>
    <recommendedName>
        <fullName evidence="4">NnrS family protein</fullName>
    </recommendedName>
</protein>
<organism evidence="2 3">
    <name type="scientific">Bdellovibrio bacteriovorus</name>
    <dbReference type="NCBI Taxonomy" id="959"/>
    <lineage>
        <taxon>Bacteria</taxon>
        <taxon>Pseudomonadati</taxon>
        <taxon>Bdellovibrionota</taxon>
        <taxon>Bdellovibrionia</taxon>
        <taxon>Bdellovibrionales</taxon>
        <taxon>Pseudobdellovibrionaceae</taxon>
        <taxon>Bdellovibrio</taxon>
    </lineage>
</organism>
<feature type="transmembrane region" description="Helical" evidence="1">
    <location>
        <begin position="99"/>
        <end position="116"/>
    </location>
</feature>
<evidence type="ECO:0000313" key="3">
    <source>
        <dbReference type="Proteomes" id="UP000075391"/>
    </source>
</evidence>
<keyword evidence="1" id="KW-0812">Transmembrane</keyword>
<feature type="transmembrane region" description="Helical" evidence="1">
    <location>
        <begin position="45"/>
        <end position="63"/>
    </location>
</feature>
<feature type="transmembrane region" description="Helical" evidence="1">
    <location>
        <begin position="224"/>
        <end position="246"/>
    </location>
</feature>
<feature type="transmembrane region" description="Helical" evidence="1">
    <location>
        <begin position="12"/>
        <end position="30"/>
    </location>
</feature>
<comment type="caution">
    <text evidence="2">The sequence shown here is derived from an EMBL/GenBank/DDBJ whole genome shotgun (WGS) entry which is preliminary data.</text>
</comment>
<feature type="transmembrane region" description="Helical" evidence="1">
    <location>
        <begin position="128"/>
        <end position="149"/>
    </location>
</feature>
<feature type="transmembrane region" description="Helical" evidence="1">
    <location>
        <begin position="258"/>
        <end position="277"/>
    </location>
</feature>
<dbReference type="RefSeq" id="WP_063243500.1">
    <property type="nucleotide sequence ID" value="NZ_LUKF01000012.1"/>
</dbReference>
<proteinExistence type="predicted"/>
<dbReference type="Pfam" id="PF05940">
    <property type="entry name" value="NnrS"/>
    <property type="match status" value="1"/>
</dbReference>
<feature type="transmembrane region" description="Helical" evidence="1">
    <location>
        <begin position="165"/>
        <end position="190"/>
    </location>
</feature>
<dbReference type="EMBL" id="LUKF01000012">
    <property type="protein sequence ID" value="KYG64518.1"/>
    <property type="molecule type" value="Genomic_DNA"/>
</dbReference>
<evidence type="ECO:0000313" key="2">
    <source>
        <dbReference type="EMBL" id="KYG64518.1"/>
    </source>
</evidence>
<keyword evidence="1" id="KW-1133">Transmembrane helix</keyword>